<dbReference type="Gene3D" id="3.90.550.10">
    <property type="entry name" value="Spore Coat Polysaccharide Biosynthesis Protein SpsA, Chain A"/>
    <property type="match status" value="1"/>
</dbReference>
<protein>
    <recommendedName>
        <fullName evidence="1">Glycosyltransferase 2-like domain-containing protein</fullName>
    </recommendedName>
</protein>
<dbReference type="PANTHER" id="PTHR43685:SF2">
    <property type="entry name" value="GLYCOSYLTRANSFERASE 2-LIKE DOMAIN-CONTAINING PROTEIN"/>
    <property type="match status" value="1"/>
</dbReference>
<organism evidence="2 3">
    <name type="scientific">Methylovulum psychrotolerans</name>
    <dbReference type="NCBI Taxonomy" id="1704499"/>
    <lineage>
        <taxon>Bacteria</taxon>
        <taxon>Pseudomonadati</taxon>
        <taxon>Pseudomonadota</taxon>
        <taxon>Gammaproteobacteria</taxon>
        <taxon>Methylococcales</taxon>
        <taxon>Methylococcaceae</taxon>
        <taxon>Methylovulum</taxon>
    </lineage>
</organism>
<proteinExistence type="predicted"/>
<dbReference type="EMBL" id="CP022129">
    <property type="protein sequence ID" value="ASF48641.1"/>
    <property type="molecule type" value="Genomic_DNA"/>
</dbReference>
<accession>A0A1Z4C518</accession>
<evidence type="ECO:0000313" key="2">
    <source>
        <dbReference type="EMBL" id="ASF48641.1"/>
    </source>
</evidence>
<dbReference type="InterPro" id="IPR050834">
    <property type="entry name" value="Glycosyltransf_2"/>
</dbReference>
<dbReference type="SUPFAM" id="SSF53448">
    <property type="entry name" value="Nucleotide-diphospho-sugar transferases"/>
    <property type="match status" value="1"/>
</dbReference>
<reference evidence="2 3" key="1">
    <citation type="submission" date="2017-06" db="EMBL/GenBank/DDBJ databases">
        <title>Genome Sequencing of the methanotroph Methylovulum psychrotolerants str. HV10-M2 isolated from a high-altitude environment.</title>
        <authorList>
            <person name="Mateos-Rivera A."/>
        </authorList>
    </citation>
    <scope>NUCLEOTIDE SEQUENCE [LARGE SCALE GENOMIC DNA]</scope>
    <source>
        <strain evidence="2 3">HV10_M2</strain>
    </source>
</reference>
<dbReference type="Pfam" id="PF00535">
    <property type="entry name" value="Glycos_transf_2"/>
    <property type="match status" value="1"/>
</dbReference>
<dbReference type="KEGG" id="mpsy:CEK71_04380"/>
<evidence type="ECO:0000313" key="3">
    <source>
        <dbReference type="Proteomes" id="UP000197019"/>
    </source>
</evidence>
<sequence length="353" mass="39842">MPTIPFRVHKTGKNLSTMPSLGLTNVDFMNAQPLISIIIPTRNRGELLQVCLNAIRAQTYPHYEVLVIDDGSSLANREICRGLLQQYDSRVQWHEVHAPDTQGCGPSVIRNKGIALAQGKYVTFCDDDDFWTCTEHLATAVTCMERQAAQVYFGGIQVQDPSGNVIIEKMMPKVEHSLKSAQKLADYDVYAVSRQQILSYPDYAHLNITITTKALLDKIGGFWEQINYCEDINLFIRVCDAAEIILFRPSICAVHNAPAKRLDMSVSNSLSLQNKRLLEVNAYQHLLMACDSPCALYYTRISLSYLYKVISEELARGGKKMAALQYAQCALAMYPTLKWSVYLVWLHLSFAFR</sequence>
<dbReference type="CDD" id="cd00761">
    <property type="entry name" value="Glyco_tranf_GTA_type"/>
    <property type="match status" value="1"/>
</dbReference>
<dbReference type="PANTHER" id="PTHR43685">
    <property type="entry name" value="GLYCOSYLTRANSFERASE"/>
    <property type="match status" value="1"/>
</dbReference>
<dbReference type="InterPro" id="IPR001173">
    <property type="entry name" value="Glyco_trans_2-like"/>
</dbReference>
<name>A0A1Z4C518_9GAMM</name>
<dbReference type="InterPro" id="IPR029044">
    <property type="entry name" value="Nucleotide-diphossugar_trans"/>
</dbReference>
<keyword evidence="3" id="KW-1185">Reference proteome</keyword>
<dbReference type="AlphaFoldDB" id="A0A1Z4C518"/>
<dbReference type="Proteomes" id="UP000197019">
    <property type="component" value="Chromosome"/>
</dbReference>
<feature type="domain" description="Glycosyltransferase 2-like" evidence="1">
    <location>
        <begin position="36"/>
        <end position="168"/>
    </location>
</feature>
<evidence type="ECO:0000259" key="1">
    <source>
        <dbReference type="Pfam" id="PF00535"/>
    </source>
</evidence>
<gene>
    <name evidence="2" type="ORF">CEK71_04380</name>
</gene>